<protein>
    <submittedName>
        <fullName evidence="2">Uncharacterized protein</fullName>
    </submittedName>
</protein>
<name>A0A1G7W975_9HYPH</name>
<dbReference type="Proteomes" id="UP000199495">
    <property type="component" value="Unassembled WGS sequence"/>
</dbReference>
<accession>A0A1G7W975</accession>
<feature type="transmembrane region" description="Helical" evidence="1">
    <location>
        <begin position="12"/>
        <end position="34"/>
    </location>
</feature>
<keyword evidence="1" id="KW-0812">Transmembrane</keyword>
<dbReference type="AlphaFoldDB" id="A0A1G7W975"/>
<keyword evidence="3" id="KW-1185">Reference proteome</keyword>
<dbReference type="EMBL" id="FNCS01000006">
    <property type="protein sequence ID" value="SDG68516.1"/>
    <property type="molecule type" value="Genomic_DNA"/>
</dbReference>
<gene>
    <name evidence="2" type="ORF">SAMN04487974_1062</name>
</gene>
<organism evidence="2 3">
    <name type="scientific">Pelagibacterium luteolum</name>
    <dbReference type="NCBI Taxonomy" id="440168"/>
    <lineage>
        <taxon>Bacteria</taxon>
        <taxon>Pseudomonadati</taxon>
        <taxon>Pseudomonadota</taxon>
        <taxon>Alphaproteobacteria</taxon>
        <taxon>Hyphomicrobiales</taxon>
        <taxon>Devosiaceae</taxon>
        <taxon>Pelagibacterium</taxon>
    </lineage>
</organism>
<keyword evidence="1" id="KW-1133">Transmembrane helix</keyword>
<evidence type="ECO:0000256" key="1">
    <source>
        <dbReference type="SAM" id="Phobius"/>
    </source>
</evidence>
<reference evidence="2 3" key="1">
    <citation type="submission" date="2016-10" db="EMBL/GenBank/DDBJ databases">
        <authorList>
            <person name="de Groot N.N."/>
        </authorList>
    </citation>
    <scope>NUCLEOTIDE SEQUENCE [LARGE SCALE GENOMIC DNA]</scope>
    <source>
        <strain evidence="2 3">CGMCC 1.10267</strain>
    </source>
</reference>
<dbReference type="RefSeq" id="WP_176762620.1">
    <property type="nucleotide sequence ID" value="NZ_FNCS01000006.1"/>
</dbReference>
<dbReference type="STRING" id="440168.SAMN04487974_1062"/>
<evidence type="ECO:0000313" key="2">
    <source>
        <dbReference type="EMBL" id="SDG68516.1"/>
    </source>
</evidence>
<evidence type="ECO:0000313" key="3">
    <source>
        <dbReference type="Proteomes" id="UP000199495"/>
    </source>
</evidence>
<keyword evidence="1" id="KW-0472">Membrane</keyword>
<proteinExistence type="predicted"/>
<sequence>MLRNIDLSSWQGLLTTVIGLALFALIGIGIRLLIMFTIQQRRERFNRQIVDCR</sequence>